<name>A0A5B7H3N5_PORTR</name>
<reference evidence="1 2" key="1">
    <citation type="submission" date="2019-05" db="EMBL/GenBank/DDBJ databases">
        <title>Another draft genome of Portunus trituberculatus and its Hox gene families provides insights of decapod evolution.</title>
        <authorList>
            <person name="Jeong J.-H."/>
            <person name="Song I."/>
            <person name="Kim S."/>
            <person name="Choi T."/>
            <person name="Kim D."/>
            <person name="Ryu S."/>
            <person name="Kim W."/>
        </authorList>
    </citation>
    <scope>NUCLEOTIDE SEQUENCE [LARGE SCALE GENOMIC DNA]</scope>
    <source>
        <tissue evidence="1">Muscle</tissue>
    </source>
</reference>
<dbReference type="EMBL" id="VSRR010022185">
    <property type="protein sequence ID" value="MPC64496.1"/>
    <property type="molecule type" value="Genomic_DNA"/>
</dbReference>
<comment type="caution">
    <text evidence="1">The sequence shown here is derived from an EMBL/GenBank/DDBJ whole genome shotgun (WGS) entry which is preliminary data.</text>
</comment>
<dbReference type="AlphaFoldDB" id="A0A5B7H3N5"/>
<evidence type="ECO:0000313" key="1">
    <source>
        <dbReference type="EMBL" id="MPC64496.1"/>
    </source>
</evidence>
<organism evidence="1 2">
    <name type="scientific">Portunus trituberculatus</name>
    <name type="common">Swimming crab</name>
    <name type="synonym">Neptunus trituberculatus</name>
    <dbReference type="NCBI Taxonomy" id="210409"/>
    <lineage>
        <taxon>Eukaryota</taxon>
        <taxon>Metazoa</taxon>
        <taxon>Ecdysozoa</taxon>
        <taxon>Arthropoda</taxon>
        <taxon>Crustacea</taxon>
        <taxon>Multicrustacea</taxon>
        <taxon>Malacostraca</taxon>
        <taxon>Eumalacostraca</taxon>
        <taxon>Eucarida</taxon>
        <taxon>Decapoda</taxon>
        <taxon>Pleocyemata</taxon>
        <taxon>Brachyura</taxon>
        <taxon>Eubrachyura</taxon>
        <taxon>Portunoidea</taxon>
        <taxon>Portunidae</taxon>
        <taxon>Portuninae</taxon>
        <taxon>Portunus</taxon>
    </lineage>
</organism>
<dbReference type="Proteomes" id="UP000324222">
    <property type="component" value="Unassembled WGS sequence"/>
</dbReference>
<keyword evidence="2" id="KW-1185">Reference proteome</keyword>
<protein>
    <submittedName>
        <fullName evidence="1">Uncharacterized protein</fullName>
    </submittedName>
</protein>
<sequence length="146" mass="15841">MGREHRRRTTPRDPLAASLNTRANVLCTLAILGRSPHVAQHPAISRVEIRQPGNLARLFWRLAVPGRWQRCPAPATASSVLAVVQVRCVCDGRWDALCGLRGAGLLLADRGVCLQPGAADPCGEGWLSTLTFRVLRGATQILRCDS</sequence>
<proteinExistence type="predicted"/>
<gene>
    <name evidence="1" type="ORF">E2C01_058613</name>
</gene>
<evidence type="ECO:0000313" key="2">
    <source>
        <dbReference type="Proteomes" id="UP000324222"/>
    </source>
</evidence>
<accession>A0A5B7H3N5</accession>